<sequence length="60" mass="6609">MTQDTIDHYVRSALLLQGYALSEAATREVSLQFERIQAIAAGFADEPLPLETEPAAVYRA</sequence>
<dbReference type="InterPro" id="IPR025148">
    <property type="entry name" value="AtzG-like"/>
</dbReference>
<protein>
    <submittedName>
        <fullName evidence="1">DUF4089 domain-containing protein</fullName>
    </submittedName>
</protein>
<dbReference type="Pfam" id="PF13318">
    <property type="entry name" value="AtzG-like"/>
    <property type="match status" value="1"/>
</dbReference>
<evidence type="ECO:0000313" key="1">
    <source>
        <dbReference type="EMBL" id="OZI71295.1"/>
    </source>
</evidence>
<keyword evidence="2" id="KW-1185">Reference proteome</keyword>
<dbReference type="AlphaFoldDB" id="A0A261VBC6"/>
<reference evidence="2" key="1">
    <citation type="submission" date="2017-05" db="EMBL/GenBank/DDBJ databases">
        <title>Complete and WGS of Bordetella genogroups.</title>
        <authorList>
            <person name="Spilker T."/>
            <person name="Lipuma J."/>
        </authorList>
    </citation>
    <scope>NUCLEOTIDE SEQUENCE [LARGE SCALE GENOMIC DNA]</scope>
    <source>
        <strain evidence="2">AU6712</strain>
    </source>
</reference>
<comment type="caution">
    <text evidence="1">The sequence shown here is derived from an EMBL/GenBank/DDBJ whole genome shotgun (WGS) entry which is preliminary data.</text>
</comment>
<accession>A0A261VBC6</accession>
<organism evidence="1 2">
    <name type="scientific">Bordetella genomosp. 12</name>
    <dbReference type="NCBI Taxonomy" id="463035"/>
    <lineage>
        <taxon>Bacteria</taxon>
        <taxon>Pseudomonadati</taxon>
        <taxon>Pseudomonadota</taxon>
        <taxon>Betaproteobacteria</taxon>
        <taxon>Burkholderiales</taxon>
        <taxon>Alcaligenaceae</taxon>
        <taxon>Bordetella</taxon>
    </lineage>
</organism>
<evidence type="ECO:0000313" key="2">
    <source>
        <dbReference type="Proteomes" id="UP000216429"/>
    </source>
</evidence>
<gene>
    <name evidence="1" type="ORF">CAL22_15720</name>
</gene>
<dbReference type="OrthoDB" id="8662424at2"/>
<dbReference type="EMBL" id="NEVU01000003">
    <property type="protein sequence ID" value="OZI71295.1"/>
    <property type="molecule type" value="Genomic_DNA"/>
</dbReference>
<proteinExistence type="predicted"/>
<dbReference type="Proteomes" id="UP000216429">
    <property type="component" value="Unassembled WGS sequence"/>
</dbReference>
<dbReference type="RefSeq" id="WP_094814834.1">
    <property type="nucleotide sequence ID" value="NZ_NEVU01000003.1"/>
</dbReference>
<name>A0A261VBC6_9BORD</name>